<dbReference type="AlphaFoldDB" id="A0A026WHK6"/>
<dbReference type="STRING" id="2015173.A0A026WHK6"/>
<protein>
    <recommendedName>
        <fullName evidence="4">DUF1758 domain-containing protein</fullName>
    </recommendedName>
</protein>
<reference evidence="2 3" key="1">
    <citation type="journal article" date="2014" name="Curr. Biol.">
        <title>The genome of the clonal raider ant Cerapachys biroi.</title>
        <authorList>
            <person name="Oxley P.R."/>
            <person name="Ji L."/>
            <person name="Fetter-Pruneda I."/>
            <person name="McKenzie S.K."/>
            <person name="Li C."/>
            <person name="Hu H."/>
            <person name="Zhang G."/>
            <person name="Kronauer D.J."/>
        </authorList>
    </citation>
    <scope>NUCLEOTIDE SEQUENCE [LARGE SCALE GENOMIC DNA]</scope>
</reference>
<dbReference type="PANTHER" id="PTHR47331:SF1">
    <property type="entry name" value="GAG-LIKE PROTEIN"/>
    <property type="match status" value="1"/>
</dbReference>
<evidence type="ECO:0008006" key="4">
    <source>
        <dbReference type="Google" id="ProtNLM"/>
    </source>
</evidence>
<accession>A0A026WHK6</accession>
<gene>
    <name evidence="2" type="ORF">X777_05700</name>
</gene>
<organism evidence="2 3">
    <name type="scientific">Ooceraea biroi</name>
    <name type="common">Clonal raider ant</name>
    <name type="synonym">Cerapachys biroi</name>
    <dbReference type="NCBI Taxonomy" id="2015173"/>
    <lineage>
        <taxon>Eukaryota</taxon>
        <taxon>Metazoa</taxon>
        <taxon>Ecdysozoa</taxon>
        <taxon>Arthropoda</taxon>
        <taxon>Hexapoda</taxon>
        <taxon>Insecta</taxon>
        <taxon>Pterygota</taxon>
        <taxon>Neoptera</taxon>
        <taxon>Endopterygota</taxon>
        <taxon>Hymenoptera</taxon>
        <taxon>Apocrita</taxon>
        <taxon>Aculeata</taxon>
        <taxon>Formicoidea</taxon>
        <taxon>Formicidae</taxon>
        <taxon>Dorylinae</taxon>
        <taxon>Ooceraea</taxon>
    </lineage>
</organism>
<dbReference type="InterPro" id="IPR005312">
    <property type="entry name" value="DUF1759"/>
</dbReference>
<evidence type="ECO:0000256" key="1">
    <source>
        <dbReference type="SAM" id="MobiDB-lite"/>
    </source>
</evidence>
<feature type="compositionally biased region" description="Basic and acidic residues" evidence="1">
    <location>
        <begin position="302"/>
        <end position="311"/>
    </location>
</feature>
<sequence>MAAQITTLKKKRSTIKAVCTRIQTYVNGVGELTLDVLANLEERKERLGHYWNEYDKIHDIQRLQYLCASLSGKAAGIIASLEMSDHNYSVVWDILKKRYDNKQTIIQTHIKSIFELPAMSRENSKELRLISDGESRHVLALQSLKRPVNSWDDILIYVISSKLDVATAKDWQATLKESQIPTFKEFVDFIAHCSQILETTLKTNVTSSKRYDTRSHSLMNAKQQSAHVTITDNKCWYYNGEHTVYKCKGFLALSVARRAAEVRKKELCLNCLRSTSHIASNCQSGNCKTCHFRHHTLLRRMQGKDDNKESEEVQTSALGKEKPEDSSQD</sequence>
<dbReference type="Pfam" id="PF03564">
    <property type="entry name" value="DUF1759"/>
    <property type="match status" value="1"/>
</dbReference>
<name>A0A026WHK6_OOCBI</name>
<proteinExistence type="predicted"/>
<dbReference type="OrthoDB" id="7553704at2759"/>
<dbReference type="Proteomes" id="UP000053097">
    <property type="component" value="Unassembled WGS sequence"/>
</dbReference>
<dbReference type="EMBL" id="KK107241">
    <property type="protein sequence ID" value="EZA54564.1"/>
    <property type="molecule type" value="Genomic_DNA"/>
</dbReference>
<evidence type="ECO:0000313" key="3">
    <source>
        <dbReference type="Proteomes" id="UP000053097"/>
    </source>
</evidence>
<feature type="compositionally biased region" description="Basic and acidic residues" evidence="1">
    <location>
        <begin position="319"/>
        <end position="329"/>
    </location>
</feature>
<feature type="region of interest" description="Disordered" evidence="1">
    <location>
        <begin position="301"/>
        <end position="329"/>
    </location>
</feature>
<dbReference type="OMA" id="ASECIAN"/>
<evidence type="ECO:0000313" key="2">
    <source>
        <dbReference type="EMBL" id="EZA54564.1"/>
    </source>
</evidence>
<dbReference type="PANTHER" id="PTHR47331">
    <property type="entry name" value="PHD-TYPE DOMAIN-CONTAINING PROTEIN"/>
    <property type="match status" value="1"/>
</dbReference>
<keyword evidence="3" id="KW-1185">Reference proteome</keyword>